<name>A0ABT0IGX1_9ACTN</name>
<dbReference type="InterPro" id="IPR042097">
    <property type="entry name" value="Aminopeptidase_N-like_N_sf"/>
</dbReference>
<comment type="cofactor">
    <cofactor evidence="2">
        <name>Zn(2+)</name>
        <dbReference type="ChEBI" id="CHEBI:29105"/>
    </cofactor>
</comment>
<feature type="domain" description="Peptidase M1 membrane alanine aminopeptidase" evidence="14">
    <location>
        <begin position="325"/>
        <end position="463"/>
    </location>
</feature>
<protein>
    <recommendedName>
        <fullName evidence="5">Aminopeptidase N</fullName>
        <ecNumber evidence="4">3.4.11.2</ecNumber>
    </recommendedName>
    <alternativeName>
        <fullName evidence="11">Alanine aminopeptidase</fullName>
    </alternativeName>
    <alternativeName>
        <fullName evidence="12">Lysyl aminopeptidase</fullName>
    </alternativeName>
</protein>
<accession>A0ABT0IGX1</accession>
<evidence type="ECO:0000256" key="7">
    <source>
        <dbReference type="ARBA" id="ARBA00022723"/>
    </source>
</evidence>
<keyword evidence="7" id="KW-0479">Metal-binding</keyword>
<evidence type="ECO:0000256" key="4">
    <source>
        <dbReference type="ARBA" id="ARBA00012564"/>
    </source>
</evidence>
<dbReference type="InterPro" id="IPR050344">
    <property type="entry name" value="Peptidase_M1_aminopeptidases"/>
</dbReference>
<dbReference type="Gene3D" id="1.10.390.10">
    <property type="entry name" value="Neutral Protease Domain 2"/>
    <property type="match status" value="1"/>
</dbReference>
<dbReference type="RefSeq" id="WP_248636430.1">
    <property type="nucleotide sequence ID" value="NZ_JALPTH010000028.1"/>
</dbReference>
<proteinExistence type="inferred from homology"/>
<feature type="domain" description="Aminopeptidase N-like N-terminal" evidence="15">
    <location>
        <begin position="65"/>
        <end position="239"/>
    </location>
</feature>
<gene>
    <name evidence="16" type="ORF">M1O15_24945</name>
</gene>
<keyword evidence="17" id="KW-1185">Reference proteome</keyword>
<feature type="signal peptide" evidence="13">
    <location>
        <begin position="1"/>
        <end position="21"/>
    </location>
</feature>
<dbReference type="EMBL" id="JALPTH010000028">
    <property type="protein sequence ID" value="MCK8680584.1"/>
    <property type="molecule type" value="Genomic_DNA"/>
</dbReference>
<dbReference type="InterPro" id="IPR027268">
    <property type="entry name" value="Peptidase_M4/M1_CTD_sf"/>
</dbReference>
<organism evidence="16 17">
    <name type="scientific">Streptomyces lichenis</name>
    <dbReference type="NCBI Taxonomy" id="2306967"/>
    <lineage>
        <taxon>Bacteria</taxon>
        <taxon>Bacillati</taxon>
        <taxon>Actinomycetota</taxon>
        <taxon>Actinomycetes</taxon>
        <taxon>Kitasatosporales</taxon>
        <taxon>Streptomycetaceae</taxon>
        <taxon>Streptomyces</taxon>
    </lineage>
</organism>
<evidence type="ECO:0000259" key="15">
    <source>
        <dbReference type="Pfam" id="PF17900"/>
    </source>
</evidence>
<keyword evidence="8" id="KW-0378">Hydrolase</keyword>
<evidence type="ECO:0000256" key="3">
    <source>
        <dbReference type="ARBA" id="ARBA00010136"/>
    </source>
</evidence>
<dbReference type="Pfam" id="PF17900">
    <property type="entry name" value="Peptidase_M1_N"/>
    <property type="match status" value="1"/>
</dbReference>
<sequence>MRRTPSRAAAVLLAGVLTAGAATGCGGAARGGGPAEEAARATPGAAGVGDPYFPRLGNGGYDVRHYDLDLAYDPATARLTGTARIAARATQDLSAFNLDLTGLTVTSVTVDGRSTPVTRAGGELTVRLGTALREGAGFRTVVRYTGRPRTLTDADGSREGWLRTSDGAVALGQPAGSATWFPGSHHPSDKATYRLAVTVPRGLAAVSNGEPAAPEAVPAPAPGKATYVWRTTQPMASYLATLAIGRYRTTADRTPDGLPVHSAVRGTADGPTDRLPEVLAWAERRFGPYPFSSSGVIVDPSVDAGYALETQNRPFFGSGTLDLATLVHELAHQWYGNSVSPASWRDMWLNEGFATYAEWLYGEDTEGTPVSRRFATAYADDRNWAFPPADPPGAADISGAPVYERGAMVLHQVRRAVGDRVFFGVLRDWAAAHRHGNASTADFTAFVERRAGGRDLSALWQAWLYGEGRPAAGR</sequence>
<dbReference type="PANTHER" id="PTHR11533:SF297">
    <property type="entry name" value="AMINOPEPTIDASE N"/>
    <property type="match status" value="1"/>
</dbReference>
<evidence type="ECO:0000256" key="6">
    <source>
        <dbReference type="ARBA" id="ARBA00022670"/>
    </source>
</evidence>
<dbReference type="CDD" id="cd09603">
    <property type="entry name" value="M1_APN_like"/>
    <property type="match status" value="1"/>
</dbReference>
<comment type="catalytic activity">
    <reaction evidence="1">
        <text>Release of an N-terminal amino acid, Xaa-|-Yaa- from a peptide, amide or arylamide. Xaa is preferably Ala, but may be most amino acids including Pro (slow action). When a terminal hydrophobic residue is followed by a prolyl residue, the two may be released as an intact Xaa-Pro dipeptide.</text>
        <dbReference type="EC" id="3.4.11.2"/>
    </reaction>
</comment>
<dbReference type="SUPFAM" id="SSF55486">
    <property type="entry name" value="Metalloproteases ('zincins'), catalytic domain"/>
    <property type="match status" value="1"/>
</dbReference>
<keyword evidence="13" id="KW-0732">Signal</keyword>
<dbReference type="InterPro" id="IPR014782">
    <property type="entry name" value="Peptidase_M1_dom"/>
</dbReference>
<keyword evidence="6" id="KW-0645">Protease</keyword>
<evidence type="ECO:0000259" key="14">
    <source>
        <dbReference type="Pfam" id="PF01433"/>
    </source>
</evidence>
<evidence type="ECO:0000313" key="17">
    <source>
        <dbReference type="Proteomes" id="UP001522868"/>
    </source>
</evidence>
<dbReference type="PROSITE" id="PS51257">
    <property type="entry name" value="PROKAR_LIPOPROTEIN"/>
    <property type="match status" value="1"/>
</dbReference>
<evidence type="ECO:0000256" key="11">
    <source>
        <dbReference type="ARBA" id="ARBA00029811"/>
    </source>
</evidence>
<dbReference type="Gene3D" id="2.60.40.1730">
    <property type="entry name" value="tricorn interacting facor f3 domain"/>
    <property type="match status" value="1"/>
</dbReference>
<evidence type="ECO:0000256" key="5">
    <source>
        <dbReference type="ARBA" id="ARBA00015611"/>
    </source>
</evidence>
<evidence type="ECO:0000256" key="10">
    <source>
        <dbReference type="ARBA" id="ARBA00023049"/>
    </source>
</evidence>
<comment type="similarity">
    <text evidence="3">Belongs to the peptidase M1 family.</text>
</comment>
<dbReference type="EC" id="3.4.11.2" evidence="4"/>
<evidence type="ECO:0000256" key="2">
    <source>
        <dbReference type="ARBA" id="ARBA00001947"/>
    </source>
</evidence>
<dbReference type="InterPro" id="IPR001930">
    <property type="entry name" value="Peptidase_M1"/>
</dbReference>
<evidence type="ECO:0000256" key="1">
    <source>
        <dbReference type="ARBA" id="ARBA00000098"/>
    </source>
</evidence>
<reference evidence="16 17" key="1">
    <citation type="submission" date="2022-04" db="EMBL/GenBank/DDBJ databases">
        <title>Streptomyces sp. nov. LCR6-01 isolated from Lichen of Dirinaria sp.</title>
        <authorList>
            <person name="Kanchanasin P."/>
            <person name="Tanasupawat S."/>
            <person name="Phongsopitanun W."/>
        </authorList>
    </citation>
    <scope>NUCLEOTIDE SEQUENCE [LARGE SCALE GENOMIC DNA]</scope>
    <source>
        <strain evidence="16 17">LCR6-01</strain>
    </source>
</reference>
<keyword evidence="9" id="KW-0862">Zinc</keyword>
<evidence type="ECO:0000256" key="9">
    <source>
        <dbReference type="ARBA" id="ARBA00022833"/>
    </source>
</evidence>
<dbReference type="InterPro" id="IPR045357">
    <property type="entry name" value="Aminopeptidase_N-like_N"/>
</dbReference>
<dbReference type="Pfam" id="PF01433">
    <property type="entry name" value="Peptidase_M1"/>
    <property type="match status" value="1"/>
</dbReference>
<keyword evidence="10" id="KW-0482">Metalloprotease</keyword>
<dbReference type="PRINTS" id="PR00756">
    <property type="entry name" value="ALADIPTASE"/>
</dbReference>
<evidence type="ECO:0000313" key="16">
    <source>
        <dbReference type="EMBL" id="MCK8680584.1"/>
    </source>
</evidence>
<evidence type="ECO:0000256" key="12">
    <source>
        <dbReference type="ARBA" id="ARBA00031533"/>
    </source>
</evidence>
<feature type="chain" id="PRO_5045130465" description="Aminopeptidase N" evidence="13">
    <location>
        <begin position="22"/>
        <end position="474"/>
    </location>
</feature>
<dbReference type="PANTHER" id="PTHR11533">
    <property type="entry name" value="PROTEASE M1 ZINC METALLOPROTEASE"/>
    <property type="match status" value="1"/>
</dbReference>
<comment type="caution">
    <text evidence="16">The sequence shown here is derived from an EMBL/GenBank/DDBJ whole genome shotgun (WGS) entry which is preliminary data.</text>
</comment>
<dbReference type="Proteomes" id="UP001522868">
    <property type="component" value="Unassembled WGS sequence"/>
</dbReference>
<evidence type="ECO:0000256" key="13">
    <source>
        <dbReference type="SAM" id="SignalP"/>
    </source>
</evidence>
<dbReference type="SUPFAM" id="SSF63737">
    <property type="entry name" value="Leukotriene A4 hydrolase N-terminal domain"/>
    <property type="match status" value="1"/>
</dbReference>
<evidence type="ECO:0000256" key="8">
    <source>
        <dbReference type="ARBA" id="ARBA00022801"/>
    </source>
</evidence>